<dbReference type="Proteomes" id="UP000571554">
    <property type="component" value="Unassembled WGS sequence"/>
</dbReference>
<dbReference type="EMBL" id="JACHBW010000045">
    <property type="protein sequence ID" value="MBB6107173.1"/>
    <property type="molecule type" value="Genomic_DNA"/>
</dbReference>
<organism evidence="1 2">
    <name type="scientific">Paraburkholderia bannensis</name>
    <dbReference type="NCBI Taxonomy" id="765414"/>
    <lineage>
        <taxon>Bacteria</taxon>
        <taxon>Pseudomonadati</taxon>
        <taxon>Pseudomonadota</taxon>
        <taxon>Betaproteobacteria</taxon>
        <taxon>Burkholderiales</taxon>
        <taxon>Burkholderiaceae</taxon>
        <taxon>Paraburkholderia</taxon>
    </lineage>
</organism>
<sequence>MVHHGILLDKHLQVYAQCFQKKLTQNAQNCSTCGANGVRPGHCDTCFAHGR</sequence>
<evidence type="ECO:0000313" key="2">
    <source>
        <dbReference type="Proteomes" id="UP000571554"/>
    </source>
</evidence>
<accession>A0A7W9WXE2</accession>
<name>A0A7W9WXE2_9BURK</name>
<gene>
    <name evidence="1" type="ORF">F4827_007055</name>
</gene>
<keyword evidence="2" id="KW-1185">Reference proteome</keyword>
<proteinExistence type="predicted"/>
<reference evidence="1 2" key="1">
    <citation type="submission" date="2020-08" db="EMBL/GenBank/DDBJ databases">
        <title>Above-ground endophytic microbial communities from plants in different locations in the United States.</title>
        <authorList>
            <person name="Frank C."/>
        </authorList>
    </citation>
    <scope>NUCLEOTIDE SEQUENCE [LARGE SCALE GENOMIC DNA]</scope>
    <source>
        <strain evidence="1 2">WP4_2_2</strain>
    </source>
</reference>
<comment type="caution">
    <text evidence="1">The sequence shown here is derived from an EMBL/GenBank/DDBJ whole genome shotgun (WGS) entry which is preliminary data.</text>
</comment>
<protein>
    <submittedName>
        <fullName evidence="1">Uncharacterized protein</fullName>
    </submittedName>
</protein>
<dbReference type="AlphaFoldDB" id="A0A7W9WXE2"/>
<evidence type="ECO:0000313" key="1">
    <source>
        <dbReference type="EMBL" id="MBB6107173.1"/>
    </source>
</evidence>